<gene>
    <name evidence="2" type="ORF">LITE_LOCUS37492</name>
</gene>
<accession>A0AAV0PB70</accession>
<reference evidence="2" key="1">
    <citation type="submission" date="2022-08" db="EMBL/GenBank/DDBJ databases">
        <authorList>
            <person name="Gutierrez-Valencia J."/>
        </authorList>
    </citation>
    <scope>NUCLEOTIDE SEQUENCE</scope>
</reference>
<dbReference type="Proteomes" id="UP001154282">
    <property type="component" value="Unassembled WGS sequence"/>
</dbReference>
<name>A0AAV0PB70_9ROSI</name>
<evidence type="ECO:0000313" key="3">
    <source>
        <dbReference type="Proteomes" id="UP001154282"/>
    </source>
</evidence>
<evidence type="ECO:0000313" key="2">
    <source>
        <dbReference type="EMBL" id="CAI0467543.1"/>
    </source>
</evidence>
<keyword evidence="1" id="KW-1133">Transmembrane helix</keyword>
<sequence>MLTSVIYVAVSIRCYMLFMVVIGQGYLKLDFAAASIGFLQTL</sequence>
<keyword evidence="3" id="KW-1185">Reference proteome</keyword>
<comment type="caution">
    <text evidence="2">The sequence shown here is derived from an EMBL/GenBank/DDBJ whole genome shotgun (WGS) entry which is preliminary data.</text>
</comment>
<protein>
    <submittedName>
        <fullName evidence="2">Uncharacterized protein</fullName>
    </submittedName>
</protein>
<proteinExistence type="predicted"/>
<dbReference type="EMBL" id="CAMGYJ010000008">
    <property type="protein sequence ID" value="CAI0467543.1"/>
    <property type="molecule type" value="Genomic_DNA"/>
</dbReference>
<keyword evidence="1" id="KW-0472">Membrane</keyword>
<dbReference type="AlphaFoldDB" id="A0AAV0PB70"/>
<feature type="transmembrane region" description="Helical" evidence="1">
    <location>
        <begin position="6"/>
        <end position="27"/>
    </location>
</feature>
<organism evidence="2 3">
    <name type="scientific">Linum tenue</name>
    <dbReference type="NCBI Taxonomy" id="586396"/>
    <lineage>
        <taxon>Eukaryota</taxon>
        <taxon>Viridiplantae</taxon>
        <taxon>Streptophyta</taxon>
        <taxon>Embryophyta</taxon>
        <taxon>Tracheophyta</taxon>
        <taxon>Spermatophyta</taxon>
        <taxon>Magnoliopsida</taxon>
        <taxon>eudicotyledons</taxon>
        <taxon>Gunneridae</taxon>
        <taxon>Pentapetalae</taxon>
        <taxon>rosids</taxon>
        <taxon>fabids</taxon>
        <taxon>Malpighiales</taxon>
        <taxon>Linaceae</taxon>
        <taxon>Linum</taxon>
    </lineage>
</organism>
<evidence type="ECO:0000256" key="1">
    <source>
        <dbReference type="SAM" id="Phobius"/>
    </source>
</evidence>
<keyword evidence="1" id="KW-0812">Transmembrane</keyword>